<keyword evidence="4" id="KW-0472">Membrane</keyword>
<dbReference type="PANTHER" id="PTHR30023:SF0">
    <property type="entry name" value="PENICILLIN-SENSITIVE CARBOXYPEPTIDASE A"/>
    <property type="match status" value="1"/>
</dbReference>
<dbReference type="GO" id="GO:0000270">
    <property type="term" value="P:peptidoglycan metabolic process"/>
    <property type="evidence" value="ECO:0007669"/>
    <property type="project" value="TreeGrafter"/>
</dbReference>
<dbReference type="PANTHER" id="PTHR30023">
    <property type="entry name" value="D-ALANYL-D-ALANINE CARBOXYPEPTIDASE"/>
    <property type="match status" value="1"/>
</dbReference>
<sequence length="537" mass="55429">MLPERLVGATCPRSSPVQTGGVVGRHRGTAAGQCRAQWARTHIREGPSVARRDADHPTRKRARRRGPGRVALALPVLLVAGLVGGAVAADEYRWGPTHLGWKGGDPGKDPAAVALPGGLDLPRVEEPDEVAEAAPVTPLDPDAVRRALAPRLGDDDLGPHVVAAVAALDGTEPVFARGKDPLLPASTTKLLTAVAALRTLGPGATFDTTVVEGGLGEIVLVGGGDPLLASEPDPDAWPVRADLRTLAERTADGLRQRGLARVKLSYDASLFTGPAVNPHWEPSYVPDQVVSPITALWADSGHDPSGWGRVEDPARAAAVVFAKALRRAGVKVTGVAPGTAPERAEEVADVTSPPVDQIVQRLLDVSDNETTEVMLRHVGRVALGEASSAAGTRAVGEVLSNLAVDLTGWKQYDGSGLSRDNRFAARTLVDVLRIASSPDNPDLRAVVEGLPVAGFTGSLTSRFDDQRDGLGRVRAKTGTLTGVHALAGIVTGADGVPMIFVVAADKVSPAKSLDARSALDGAAAALASCSCGVGSGS</sequence>
<keyword evidence="5" id="KW-0645">Protease</keyword>
<dbReference type="Gene3D" id="3.50.80.20">
    <property type="entry name" value="D-Ala-D-Ala carboxypeptidase C, peptidase S13"/>
    <property type="match status" value="1"/>
</dbReference>
<dbReference type="GO" id="GO:0006508">
    <property type="term" value="P:proteolysis"/>
    <property type="evidence" value="ECO:0007669"/>
    <property type="project" value="InterPro"/>
</dbReference>
<proteinExistence type="inferred from homology"/>
<reference evidence="5 6" key="1">
    <citation type="journal article" date="2008" name="Int. J. Syst. Evol. Microbiol.">
        <title>Nocardioides daphniae sp. nov., isolated from Daphnia cucullata (Crustacea: Cladocera).</title>
        <authorList>
            <person name="Toth E.M."/>
            <person name="Keki Z."/>
            <person name="Homonnay Z.G."/>
            <person name="Borsodi A.K."/>
            <person name="Marialigeti K."/>
            <person name="Schumann P."/>
        </authorList>
    </citation>
    <scope>NUCLEOTIDE SEQUENCE [LARGE SCALE GENOMIC DNA]</scope>
    <source>
        <strain evidence="5 6">JCM 16608</strain>
    </source>
</reference>
<evidence type="ECO:0000256" key="2">
    <source>
        <dbReference type="ARBA" id="ARBA00022801"/>
    </source>
</evidence>
<protein>
    <submittedName>
        <fullName evidence="5">D-alanyl-D-alanine carboxypeptidase/D-alanyl-D-alanine-endopeptidase</fullName>
        <ecNumber evidence="5">3.4.16.4</ecNumber>
    </submittedName>
</protein>
<dbReference type="NCBIfam" id="TIGR00666">
    <property type="entry name" value="PBP4"/>
    <property type="match status" value="1"/>
</dbReference>
<dbReference type="GO" id="GO:0009002">
    <property type="term" value="F:serine-type D-Ala-D-Ala carboxypeptidase activity"/>
    <property type="evidence" value="ECO:0007669"/>
    <property type="project" value="UniProtKB-EC"/>
</dbReference>
<dbReference type="InterPro" id="IPR000667">
    <property type="entry name" value="Peptidase_S13"/>
</dbReference>
<dbReference type="Pfam" id="PF02113">
    <property type="entry name" value="Peptidase_S13"/>
    <property type="match status" value="2"/>
</dbReference>
<feature type="region of interest" description="Disordered" evidence="3">
    <location>
        <begin position="44"/>
        <end position="66"/>
    </location>
</feature>
<keyword evidence="4" id="KW-1133">Transmembrane helix</keyword>
<dbReference type="EMBL" id="CP038462">
    <property type="protein sequence ID" value="QCC78296.1"/>
    <property type="molecule type" value="Genomic_DNA"/>
</dbReference>
<evidence type="ECO:0000313" key="5">
    <source>
        <dbReference type="EMBL" id="QCC78296.1"/>
    </source>
</evidence>
<comment type="similarity">
    <text evidence="1">Belongs to the peptidase S13 family.</text>
</comment>
<evidence type="ECO:0000256" key="3">
    <source>
        <dbReference type="SAM" id="MobiDB-lite"/>
    </source>
</evidence>
<name>A0A4P7UDV9_9ACTN</name>
<evidence type="ECO:0000256" key="1">
    <source>
        <dbReference type="ARBA" id="ARBA00006096"/>
    </source>
</evidence>
<dbReference type="Proteomes" id="UP000297025">
    <property type="component" value="Chromosome"/>
</dbReference>
<feature type="compositionally biased region" description="Basic and acidic residues" evidence="3">
    <location>
        <begin position="44"/>
        <end position="57"/>
    </location>
</feature>
<evidence type="ECO:0000256" key="4">
    <source>
        <dbReference type="SAM" id="Phobius"/>
    </source>
</evidence>
<feature type="transmembrane region" description="Helical" evidence="4">
    <location>
        <begin position="70"/>
        <end position="89"/>
    </location>
</feature>
<feature type="region of interest" description="Disordered" evidence="3">
    <location>
        <begin position="1"/>
        <end position="28"/>
    </location>
</feature>
<keyword evidence="4" id="KW-0812">Transmembrane</keyword>
<dbReference type="SUPFAM" id="SSF56601">
    <property type="entry name" value="beta-lactamase/transpeptidase-like"/>
    <property type="match status" value="1"/>
</dbReference>
<dbReference type="PRINTS" id="PR00922">
    <property type="entry name" value="DADACBPTASE3"/>
</dbReference>
<dbReference type="InterPro" id="IPR012338">
    <property type="entry name" value="Beta-lactam/transpept-like"/>
</dbReference>
<accession>A0A4P7UDV9</accession>
<keyword evidence="5" id="KW-0121">Carboxypeptidase</keyword>
<organism evidence="5 6">
    <name type="scientific">Nocardioides daphniae</name>
    <dbReference type="NCBI Taxonomy" id="402297"/>
    <lineage>
        <taxon>Bacteria</taxon>
        <taxon>Bacillati</taxon>
        <taxon>Actinomycetota</taxon>
        <taxon>Actinomycetes</taxon>
        <taxon>Propionibacteriales</taxon>
        <taxon>Nocardioidaceae</taxon>
        <taxon>Nocardioides</taxon>
    </lineage>
</organism>
<gene>
    <name evidence="5" type="primary">dacB</name>
    <name evidence="5" type="ORF">E2C04_15855</name>
</gene>
<dbReference type="AlphaFoldDB" id="A0A4P7UDV9"/>
<dbReference type="EC" id="3.4.16.4" evidence="5"/>
<evidence type="ECO:0000313" key="6">
    <source>
        <dbReference type="Proteomes" id="UP000297025"/>
    </source>
</evidence>
<keyword evidence="2 5" id="KW-0378">Hydrolase</keyword>
<dbReference type="KEGG" id="ndp:E2C04_15855"/>
<dbReference type="Gene3D" id="3.40.710.10">
    <property type="entry name" value="DD-peptidase/beta-lactamase superfamily"/>
    <property type="match status" value="1"/>
</dbReference>